<feature type="compositionally biased region" description="Basic and acidic residues" evidence="1">
    <location>
        <begin position="89"/>
        <end position="105"/>
    </location>
</feature>
<evidence type="ECO:0000313" key="3">
    <source>
        <dbReference type="EMBL" id="EED87319.1"/>
    </source>
</evidence>
<keyword evidence="2" id="KW-0732">Signal</keyword>
<dbReference type="PaxDb" id="35128-Thaps24383"/>
<dbReference type="InParanoid" id="B8LBG8"/>
<name>B8LBG8_THAPS</name>
<evidence type="ECO:0000313" key="4">
    <source>
        <dbReference type="Proteomes" id="UP000001449"/>
    </source>
</evidence>
<evidence type="ECO:0000256" key="2">
    <source>
        <dbReference type="SAM" id="SignalP"/>
    </source>
</evidence>
<dbReference type="RefSeq" id="XP_002296623.1">
    <property type="nucleotide sequence ID" value="XM_002296587.1"/>
</dbReference>
<feature type="compositionally biased region" description="Polar residues" evidence="1">
    <location>
        <begin position="209"/>
        <end position="227"/>
    </location>
</feature>
<sequence length="470" mass="49645">MMKLLSSALLLLNALTVTSQRTTAATNQRRQFIRQLNEIETPTLTSLPLPEDASRPERLLKSLSFSIELGEPALFAGDKSGKSSKATKTLKEPMTKSGKADAKAHKVDEEDLALASKATKTHKGKSFKGGDTSSPVAVIVETSAPTVTSVVETEAPVATIVTESPVAVVVTESPVAVVVTDSPVATVITDSPVEAVVTDAPVATPVETSAPTTTSVEETSAPTTNTTIPPVSGSCLCSPISYTFKLSLSQTCNDNDIQSNPGIANTFCLTDDLFDNLPVIVPENITRMSITDFAPKDVADVDAIFSYEDIVAILTSPPDDLIYTSSVDLVPVTIGSVTFVEFDTSGNLSTINQDFQYSVSDFADGDTITYNSILSTLDPALPVEEQMDKIPGGVALLFLGANAEGNLMRSRVAWSFEDMMCSGGDVGPINVGDKIGWITMEEVITGTCAEEAPAAPSSRQSPGREPKRVI</sequence>
<protein>
    <submittedName>
        <fullName evidence="3">Uncharacterized protein</fullName>
    </submittedName>
</protein>
<dbReference type="AlphaFoldDB" id="B8LBG8"/>
<dbReference type="HOGENOM" id="CLU_582054_0_0_1"/>
<keyword evidence="4" id="KW-1185">Reference proteome</keyword>
<organism evidence="3 4">
    <name type="scientific">Thalassiosira pseudonana</name>
    <name type="common">Marine diatom</name>
    <name type="synonym">Cyclotella nana</name>
    <dbReference type="NCBI Taxonomy" id="35128"/>
    <lineage>
        <taxon>Eukaryota</taxon>
        <taxon>Sar</taxon>
        <taxon>Stramenopiles</taxon>
        <taxon>Ochrophyta</taxon>
        <taxon>Bacillariophyta</taxon>
        <taxon>Coscinodiscophyceae</taxon>
        <taxon>Thalassiosirophycidae</taxon>
        <taxon>Thalassiosirales</taxon>
        <taxon>Thalassiosiraceae</taxon>
        <taxon>Thalassiosira</taxon>
    </lineage>
</organism>
<dbReference type="Proteomes" id="UP000001449">
    <property type="component" value="Chromosome 11"/>
</dbReference>
<accession>B8LBG8</accession>
<feature type="region of interest" description="Disordered" evidence="1">
    <location>
        <begin position="206"/>
        <end position="227"/>
    </location>
</feature>
<evidence type="ECO:0000256" key="1">
    <source>
        <dbReference type="SAM" id="MobiDB-lite"/>
    </source>
</evidence>
<feature type="signal peptide" evidence="2">
    <location>
        <begin position="1"/>
        <end position="19"/>
    </location>
</feature>
<gene>
    <name evidence="3" type="ORF">THAPSDRAFT_24383</name>
</gene>
<proteinExistence type="predicted"/>
<feature type="region of interest" description="Disordered" evidence="1">
    <location>
        <begin position="78"/>
        <end position="105"/>
    </location>
</feature>
<dbReference type="EMBL" id="DS999415">
    <property type="protein sequence ID" value="EED87319.1"/>
    <property type="molecule type" value="Genomic_DNA"/>
</dbReference>
<reference evidence="3 4" key="1">
    <citation type="journal article" date="2004" name="Science">
        <title>The genome of the diatom Thalassiosira pseudonana: ecology, evolution, and metabolism.</title>
        <authorList>
            <person name="Armbrust E.V."/>
            <person name="Berges J.A."/>
            <person name="Bowler C."/>
            <person name="Green B.R."/>
            <person name="Martinez D."/>
            <person name="Putnam N.H."/>
            <person name="Zhou S."/>
            <person name="Allen A.E."/>
            <person name="Apt K.E."/>
            <person name="Bechner M."/>
            <person name="Brzezinski M.A."/>
            <person name="Chaal B.K."/>
            <person name="Chiovitti A."/>
            <person name="Davis A.K."/>
            <person name="Demarest M.S."/>
            <person name="Detter J.C."/>
            <person name="Glavina T."/>
            <person name="Goodstein D."/>
            <person name="Hadi M.Z."/>
            <person name="Hellsten U."/>
            <person name="Hildebrand M."/>
            <person name="Jenkins B.D."/>
            <person name="Jurka J."/>
            <person name="Kapitonov V.V."/>
            <person name="Kroger N."/>
            <person name="Lau W.W."/>
            <person name="Lane T.W."/>
            <person name="Larimer F.W."/>
            <person name="Lippmeier J.C."/>
            <person name="Lucas S."/>
            <person name="Medina M."/>
            <person name="Montsant A."/>
            <person name="Obornik M."/>
            <person name="Parker M.S."/>
            <person name="Palenik B."/>
            <person name="Pazour G.J."/>
            <person name="Richardson P.M."/>
            <person name="Rynearson T.A."/>
            <person name="Saito M.A."/>
            <person name="Schwartz D.C."/>
            <person name="Thamatrakoln K."/>
            <person name="Valentin K."/>
            <person name="Vardi A."/>
            <person name="Wilkerson F.P."/>
            <person name="Rokhsar D.S."/>
        </authorList>
    </citation>
    <scope>NUCLEOTIDE SEQUENCE [LARGE SCALE GENOMIC DNA]</scope>
    <source>
        <strain evidence="3 4">CCMP1335</strain>
    </source>
</reference>
<reference evidence="3 4" key="2">
    <citation type="journal article" date="2008" name="Nature">
        <title>The Phaeodactylum genome reveals the evolutionary history of diatom genomes.</title>
        <authorList>
            <person name="Bowler C."/>
            <person name="Allen A.E."/>
            <person name="Badger J.H."/>
            <person name="Grimwood J."/>
            <person name="Jabbari K."/>
            <person name="Kuo A."/>
            <person name="Maheswari U."/>
            <person name="Martens C."/>
            <person name="Maumus F."/>
            <person name="Otillar R.P."/>
            <person name="Rayko E."/>
            <person name="Salamov A."/>
            <person name="Vandepoele K."/>
            <person name="Beszteri B."/>
            <person name="Gruber A."/>
            <person name="Heijde M."/>
            <person name="Katinka M."/>
            <person name="Mock T."/>
            <person name="Valentin K."/>
            <person name="Verret F."/>
            <person name="Berges J.A."/>
            <person name="Brownlee C."/>
            <person name="Cadoret J.P."/>
            <person name="Chiovitti A."/>
            <person name="Choi C.J."/>
            <person name="Coesel S."/>
            <person name="De Martino A."/>
            <person name="Detter J.C."/>
            <person name="Durkin C."/>
            <person name="Falciatore A."/>
            <person name="Fournet J."/>
            <person name="Haruta M."/>
            <person name="Huysman M.J."/>
            <person name="Jenkins B.D."/>
            <person name="Jiroutova K."/>
            <person name="Jorgensen R.E."/>
            <person name="Joubert Y."/>
            <person name="Kaplan A."/>
            <person name="Kroger N."/>
            <person name="Kroth P.G."/>
            <person name="La Roche J."/>
            <person name="Lindquist E."/>
            <person name="Lommer M."/>
            <person name="Martin-Jezequel V."/>
            <person name="Lopez P.J."/>
            <person name="Lucas S."/>
            <person name="Mangogna M."/>
            <person name="McGinnis K."/>
            <person name="Medlin L.K."/>
            <person name="Montsant A."/>
            <person name="Oudot-Le Secq M.P."/>
            <person name="Napoli C."/>
            <person name="Obornik M."/>
            <person name="Parker M.S."/>
            <person name="Petit J.L."/>
            <person name="Porcel B.M."/>
            <person name="Poulsen N."/>
            <person name="Robison M."/>
            <person name="Rychlewski L."/>
            <person name="Rynearson T.A."/>
            <person name="Schmutz J."/>
            <person name="Shapiro H."/>
            <person name="Siaut M."/>
            <person name="Stanley M."/>
            <person name="Sussman M.R."/>
            <person name="Taylor A.R."/>
            <person name="Vardi A."/>
            <person name="von Dassow P."/>
            <person name="Vyverman W."/>
            <person name="Willis A."/>
            <person name="Wyrwicz L.S."/>
            <person name="Rokhsar D.S."/>
            <person name="Weissenbach J."/>
            <person name="Armbrust E.V."/>
            <person name="Green B.R."/>
            <person name="Van de Peer Y."/>
            <person name="Grigoriev I.V."/>
        </authorList>
    </citation>
    <scope>NUCLEOTIDE SEQUENCE [LARGE SCALE GENOMIC DNA]</scope>
    <source>
        <strain evidence="3 4">CCMP1335</strain>
    </source>
</reference>
<feature type="chain" id="PRO_5002877056" evidence="2">
    <location>
        <begin position="20"/>
        <end position="470"/>
    </location>
</feature>
<dbReference type="GeneID" id="7444495"/>
<feature type="region of interest" description="Disordered" evidence="1">
    <location>
        <begin position="450"/>
        <end position="470"/>
    </location>
</feature>
<dbReference type="KEGG" id="tps:THAPSDRAFT_24383"/>